<evidence type="ECO:0000313" key="11">
    <source>
        <dbReference type="Proteomes" id="UP001295423"/>
    </source>
</evidence>
<keyword evidence="4 7" id="KW-1133">Transmembrane helix</keyword>
<keyword evidence="8" id="KW-0732">Signal</keyword>
<organism evidence="10 11">
    <name type="scientific">Cylindrotheca closterium</name>
    <dbReference type="NCBI Taxonomy" id="2856"/>
    <lineage>
        <taxon>Eukaryota</taxon>
        <taxon>Sar</taxon>
        <taxon>Stramenopiles</taxon>
        <taxon>Ochrophyta</taxon>
        <taxon>Bacillariophyta</taxon>
        <taxon>Bacillariophyceae</taxon>
        <taxon>Bacillariophycidae</taxon>
        <taxon>Bacillariales</taxon>
        <taxon>Bacillariaceae</taxon>
        <taxon>Cylindrotheca</taxon>
    </lineage>
</organism>
<feature type="compositionally biased region" description="Low complexity" evidence="6">
    <location>
        <begin position="79"/>
        <end position="88"/>
    </location>
</feature>
<feature type="domain" description="EamA" evidence="9">
    <location>
        <begin position="278"/>
        <end position="418"/>
    </location>
</feature>
<keyword evidence="2" id="KW-1003">Cell membrane</keyword>
<evidence type="ECO:0000256" key="6">
    <source>
        <dbReference type="SAM" id="MobiDB-lite"/>
    </source>
</evidence>
<evidence type="ECO:0000256" key="1">
    <source>
        <dbReference type="ARBA" id="ARBA00004651"/>
    </source>
</evidence>
<keyword evidence="5 7" id="KW-0472">Membrane</keyword>
<dbReference type="PANTHER" id="PTHR42920">
    <property type="entry name" value="OS03G0707200 PROTEIN-RELATED"/>
    <property type="match status" value="1"/>
</dbReference>
<dbReference type="InterPro" id="IPR051258">
    <property type="entry name" value="Diverse_Substrate_Transporter"/>
</dbReference>
<feature type="transmembrane region" description="Helical" evidence="7">
    <location>
        <begin position="281"/>
        <end position="300"/>
    </location>
</feature>
<evidence type="ECO:0000256" key="7">
    <source>
        <dbReference type="SAM" id="Phobius"/>
    </source>
</evidence>
<dbReference type="EMBL" id="CAKOGP040002114">
    <property type="protein sequence ID" value="CAJ1962673.1"/>
    <property type="molecule type" value="Genomic_DNA"/>
</dbReference>
<evidence type="ECO:0000256" key="4">
    <source>
        <dbReference type="ARBA" id="ARBA00022989"/>
    </source>
</evidence>
<accession>A0AAD2G4I8</accession>
<dbReference type="InterPro" id="IPR037185">
    <property type="entry name" value="EmrE-like"/>
</dbReference>
<evidence type="ECO:0000256" key="2">
    <source>
        <dbReference type="ARBA" id="ARBA00022475"/>
    </source>
</evidence>
<feature type="transmembrane region" description="Helical" evidence="7">
    <location>
        <begin position="146"/>
        <end position="167"/>
    </location>
</feature>
<keyword evidence="3 7" id="KW-0812">Transmembrane</keyword>
<feature type="signal peptide" evidence="8">
    <location>
        <begin position="1"/>
        <end position="19"/>
    </location>
</feature>
<comment type="subcellular location">
    <subcellularLocation>
        <location evidence="1">Cell membrane</location>
        <topology evidence="1">Multi-pass membrane protein</topology>
    </subcellularLocation>
</comment>
<sequence>MKYLNTAAILSLLCASASGFAPSARNNQLQFQLQFQSKSQTQTPSFNDKNNNALQSPTSVESQLFMADRVQILEKEASTSDSTSDSTSPVTRSADDSVSGDIATEEELDGEYKKGIAIIGFITLLNASLAPVWHTVFASGNSPPPLFLNAIVSVVAFTGLLAGGSLLDSSVESSSALAGSSGEKWSQQSFRGGIELGLWKGLGTTCHIYGMALTTANHGAFLLQLTTLIVPVIQGLRGEKIPTQIKLAVVLALAGIIGFTQDPSGASDVAVDAAQMQLGDSLVLGAAFFYSLYDIQTFYWGREVPRTELVTIKVGFQAILSILLCAIFVREDVVNYITSGPDLAVMIPVVLWSGLIVNALATFLQVGGMQSVGPTRAQTIFASQPLWASILNFVFIGEVMGVQGFVGGGAFLGALFLAATADAPKPKLKGAEESL</sequence>
<evidence type="ECO:0000259" key="9">
    <source>
        <dbReference type="Pfam" id="PF00892"/>
    </source>
</evidence>
<evidence type="ECO:0000313" key="10">
    <source>
        <dbReference type="EMBL" id="CAJ1962673.1"/>
    </source>
</evidence>
<feature type="chain" id="PRO_5041896959" description="EamA domain-containing protein" evidence="8">
    <location>
        <begin position="20"/>
        <end position="435"/>
    </location>
</feature>
<evidence type="ECO:0000256" key="5">
    <source>
        <dbReference type="ARBA" id="ARBA00023136"/>
    </source>
</evidence>
<reference evidence="10" key="1">
    <citation type="submission" date="2023-08" db="EMBL/GenBank/DDBJ databases">
        <authorList>
            <person name="Audoor S."/>
            <person name="Bilcke G."/>
        </authorList>
    </citation>
    <scope>NUCLEOTIDE SEQUENCE</scope>
</reference>
<dbReference type="AlphaFoldDB" id="A0AAD2G4I8"/>
<protein>
    <recommendedName>
        <fullName evidence="9">EamA domain-containing protein</fullName>
    </recommendedName>
</protein>
<dbReference type="Proteomes" id="UP001295423">
    <property type="component" value="Unassembled WGS sequence"/>
</dbReference>
<feature type="transmembrane region" description="Helical" evidence="7">
    <location>
        <begin position="349"/>
        <end position="367"/>
    </location>
</feature>
<feature type="transmembrane region" description="Helical" evidence="7">
    <location>
        <begin position="208"/>
        <end position="233"/>
    </location>
</feature>
<feature type="transmembrane region" description="Helical" evidence="7">
    <location>
        <begin position="115"/>
        <end position="134"/>
    </location>
</feature>
<dbReference type="InterPro" id="IPR000620">
    <property type="entry name" value="EamA_dom"/>
</dbReference>
<evidence type="ECO:0000256" key="3">
    <source>
        <dbReference type="ARBA" id="ARBA00022692"/>
    </source>
</evidence>
<evidence type="ECO:0000256" key="8">
    <source>
        <dbReference type="SAM" id="SignalP"/>
    </source>
</evidence>
<dbReference type="PANTHER" id="PTHR42920:SF23">
    <property type="entry name" value="EAMA DOMAIN-CONTAINING PROTEIN"/>
    <property type="match status" value="1"/>
</dbReference>
<comment type="caution">
    <text evidence="10">The sequence shown here is derived from an EMBL/GenBank/DDBJ whole genome shotgun (WGS) entry which is preliminary data.</text>
</comment>
<gene>
    <name evidence="10" type="ORF">CYCCA115_LOCUS19799</name>
</gene>
<dbReference type="GO" id="GO:0005886">
    <property type="term" value="C:plasma membrane"/>
    <property type="evidence" value="ECO:0007669"/>
    <property type="project" value="UniProtKB-SubCell"/>
</dbReference>
<name>A0AAD2G4I8_9STRA</name>
<proteinExistence type="predicted"/>
<keyword evidence="11" id="KW-1185">Reference proteome</keyword>
<dbReference type="SUPFAM" id="SSF103481">
    <property type="entry name" value="Multidrug resistance efflux transporter EmrE"/>
    <property type="match status" value="1"/>
</dbReference>
<feature type="region of interest" description="Disordered" evidence="6">
    <location>
        <begin position="76"/>
        <end position="101"/>
    </location>
</feature>
<feature type="transmembrane region" description="Helical" evidence="7">
    <location>
        <begin position="312"/>
        <end position="329"/>
    </location>
</feature>
<dbReference type="Pfam" id="PF00892">
    <property type="entry name" value="EamA"/>
    <property type="match status" value="1"/>
</dbReference>
<feature type="transmembrane region" description="Helical" evidence="7">
    <location>
        <begin position="402"/>
        <end position="421"/>
    </location>
</feature>
<feature type="transmembrane region" description="Helical" evidence="7">
    <location>
        <begin position="245"/>
        <end position="261"/>
    </location>
</feature>